<name>A0A4D9CSM6_9STRA</name>
<evidence type="ECO:0000256" key="3">
    <source>
        <dbReference type="ARBA" id="ARBA00022840"/>
    </source>
</evidence>
<dbReference type="Gene3D" id="3.40.50.300">
    <property type="entry name" value="P-loop containing nucleotide triphosphate hydrolases"/>
    <property type="match status" value="1"/>
</dbReference>
<dbReference type="SUPFAM" id="SSF52540">
    <property type="entry name" value="P-loop containing nucleoside triphosphate hydrolases"/>
    <property type="match status" value="1"/>
</dbReference>
<sequence>MALLRRMNVKSSRKAFLCPRLSPRLIDQGTSLKREARLSYLAPTSSSPQGKGPLQAYNDMVGEQRIEWNGKQLQVVAQLQQVFDQVLDFSSRPEAYRRVTYKFVDFAIKKEEVVTPPKGLYLYGGVGTGKTFLMDLFYAQAPSSWKKRRVHFNQFMLEVHERLHRLRKEGHRGDPLATVTEDLYQQAWLHCFDEFQVTDIADAMVLKRLFSGLLQRGSVMISTSNRPPEDLYLNGLQRDLFLPFIELLKERNRVHHIDSPTDYRLVHRAYGLATDTLFVHSWRLTGLVEGEAAPALAVPNAGEEMEEDEARFGFKEALKSATKGQAMTPVEIPLPQQGRRVHVPRVGLSTRTALFTFQELCEQPLGAADYIALSQSLPTLFLADVPVMTLVDVNKLRRFITLVDCLYEARTQLVLLTDAPVSELFDAAAYSESAQDEVFAFGRTVSRLMEMQGADYREHHQTALSKNDGATLLGRALGGRDGGWSGPGPEELFGFYNLDGRNRWDSAAKVRAFLEDLAEVTLQRRDVVSDALVTRMMGSRLTASARGMEEFMTEGDGRAKLEAALREGCHGQADGS</sequence>
<evidence type="ECO:0008006" key="6">
    <source>
        <dbReference type="Google" id="ProtNLM"/>
    </source>
</evidence>
<proteinExistence type="inferred from homology"/>
<evidence type="ECO:0000256" key="2">
    <source>
        <dbReference type="ARBA" id="ARBA00022741"/>
    </source>
</evidence>
<accession>A0A4D9CSM6</accession>
<dbReference type="PANTHER" id="PTHR12169">
    <property type="entry name" value="ATPASE N2B"/>
    <property type="match status" value="1"/>
</dbReference>
<dbReference type="GO" id="GO:0016887">
    <property type="term" value="F:ATP hydrolysis activity"/>
    <property type="evidence" value="ECO:0007669"/>
    <property type="project" value="InterPro"/>
</dbReference>
<dbReference type="PANTHER" id="PTHR12169:SF6">
    <property type="entry name" value="AFG1-LIKE ATPASE"/>
    <property type="match status" value="1"/>
</dbReference>
<dbReference type="Proteomes" id="UP000355283">
    <property type="component" value="Unassembled WGS sequence"/>
</dbReference>
<comment type="similarity">
    <text evidence="1">Belongs to the AFG1 ATPase family.</text>
</comment>
<dbReference type="Pfam" id="PF03969">
    <property type="entry name" value="AFG1_ATPase"/>
    <property type="match status" value="2"/>
</dbReference>
<evidence type="ECO:0000313" key="5">
    <source>
        <dbReference type="Proteomes" id="UP000355283"/>
    </source>
</evidence>
<dbReference type="GO" id="GO:0005739">
    <property type="term" value="C:mitochondrion"/>
    <property type="evidence" value="ECO:0007669"/>
    <property type="project" value="TreeGrafter"/>
</dbReference>
<keyword evidence="5" id="KW-1185">Reference proteome</keyword>
<dbReference type="InterPro" id="IPR027417">
    <property type="entry name" value="P-loop_NTPase"/>
</dbReference>
<dbReference type="OrthoDB" id="548867at2759"/>
<dbReference type="EMBL" id="SDOX01000159">
    <property type="protein sequence ID" value="TFJ80605.1"/>
    <property type="molecule type" value="Genomic_DNA"/>
</dbReference>
<dbReference type="InterPro" id="IPR005654">
    <property type="entry name" value="ATPase_AFG1-like"/>
</dbReference>
<evidence type="ECO:0000256" key="1">
    <source>
        <dbReference type="ARBA" id="ARBA00010322"/>
    </source>
</evidence>
<evidence type="ECO:0000313" key="4">
    <source>
        <dbReference type="EMBL" id="TFJ80605.1"/>
    </source>
</evidence>
<protein>
    <recommendedName>
        <fullName evidence="6">AAA+ ATPase domain-containing protein</fullName>
    </recommendedName>
</protein>
<comment type="caution">
    <text evidence="4">The sequence shown here is derived from an EMBL/GenBank/DDBJ whole genome shotgun (WGS) entry which is preliminary data.</text>
</comment>
<keyword evidence="2" id="KW-0547">Nucleotide-binding</keyword>
<reference evidence="4 5" key="1">
    <citation type="submission" date="2019-01" db="EMBL/GenBank/DDBJ databases">
        <title>Nuclear Genome Assembly of the Microalgal Biofuel strain Nannochloropsis salina CCMP1776.</title>
        <authorList>
            <person name="Hovde B."/>
        </authorList>
    </citation>
    <scope>NUCLEOTIDE SEQUENCE [LARGE SCALE GENOMIC DNA]</scope>
    <source>
        <strain evidence="4 5">CCMP1776</strain>
    </source>
</reference>
<keyword evidence="3" id="KW-0067">ATP-binding</keyword>
<organism evidence="4 5">
    <name type="scientific">Nannochloropsis salina CCMP1776</name>
    <dbReference type="NCBI Taxonomy" id="1027361"/>
    <lineage>
        <taxon>Eukaryota</taxon>
        <taxon>Sar</taxon>
        <taxon>Stramenopiles</taxon>
        <taxon>Ochrophyta</taxon>
        <taxon>Eustigmatophyceae</taxon>
        <taxon>Eustigmatales</taxon>
        <taxon>Monodopsidaceae</taxon>
        <taxon>Microchloropsis</taxon>
        <taxon>Microchloropsis salina</taxon>
    </lineage>
</organism>
<dbReference type="GO" id="GO:0005524">
    <property type="term" value="F:ATP binding"/>
    <property type="evidence" value="ECO:0007669"/>
    <property type="project" value="UniProtKB-KW"/>
</dbReference>
<dbReference type="NCBIfam" id="NF040713">
    <property type="entry name" value="ZapE"/>
    <property type="match status" value="1"/>
</dbReference>
<dbReference type="AlphaFoldDB" id="A0A4D9CSM6"/>
<gene>
    <name evidence="4" type="ORF">NSK_008031</name>
</gene>